<dbReference type="AlphaFoldDB" id="A0ABD2JA57"/>
<name>A0ABD2JA57_9BILA</name>
<keyword evidence="3" id="KW-0347">Helicase</keyword>
<feature type="domain" description="DNA2/NAM7 helicase-like C-terminal" evidence="6">
    <location>
        <begin position="5"/>
        <end position="64"/>
    </location>
</feature>
<evidence type="ECO:0000259" key="6">
    <source>
        <dbReference type="Pfam" id="PF13087"/>
    </source>
</evidence>
<evidence type="ECO:0000256" key="2">
    <source>
        <dbReference type="ARBA" id="ARBA00022801"/>
    </source>
</evidence>
<dbReference type="InterPro" id="IPR027417">
    <property type="entry name" value="P-loop_NTPase"/>
</dbReference>
<comment type="caution">
    <text evidence="7">The sequence shown here is derived from an EMBL/GenBank/DDBJ whole genome shotgun (WGS) entry which is preliminary data.</text>
</comment>
<keyword evidence="1" id="KW-0547">Nucleotide-binding</keyword>
<evidence type="ECO:0000256" key="1">
    <source>
        <dbReference type="ARBA" id="ARBA00022741"/>
    </source>
</evidence>
<dbReference type="EMBL" id="JBICBT010001019">
    <property type="protein sequence ID" value="KAL3087495.1"/>
    <property type="molecule type" value="Genomic_DNA"/>
</dbReference>
<feature type="region of interest" description="Disordered" evidence="5">
    <location>
        <begin position="103"/>
        <end position="136"/>
    </location>
</feature>
<protein>
    <recommendedName>
        <fullName evidence="6">DNA2/NAM7 helicase-like C-terminal domain-containing protein</fullName>
    </recommendedName>
</protein>
<dbReference type="GO" id="GO:0004386">
    <property type="term" value="F:helicase activity"/>
    <property type="evidence" value="ECO:0007669"/>
    <property type="project" value="UniProtKB-KW"/>
</dbReference>
<gene>
    <name evidence="7" type="ORF">niasHT_025098</name>
</gene>
<evidence type="ECO:0000313" key="7">
    <source>
        <dbReference type="EMBL" id="KAL3087495.1"/>
    </source>
</evidence>
<dbReference type="Proteomes" id="UP001620626">
    <property type="component" value="Unassembled WGS sequence"/>
</dbReference>
<dbReference type="InterPro" id="IPR050534">
    <property type="entry name" value="Coronavir_polyprotein_1ab"/>
</dbReference>
<feature type="compositionally biased region" description="Polar residues" evidence="5">
    <location>
        <begin position="105"/>
        <end position="118"/>
    </location>
</feature>
<evidence type="ECO:0000256" key="3">
    <source>
        <dbReference type="ARBA" id="ARBA00022806"/>
    </source>
</evidence>
<dbReference type="InterPro" id="IPR041679">
    <property type="entry name" value="DNA2/NAM7-like_C"/>
</dbReference>
<dbReference type="GO" id="GO:0016787">
    <property type="term" value="F:hydrolase activity"/>
    <property type="evidence" value="ECO:0007669"/>
    <property type="project" value="UniProtKB-KW"/>
</dbReference>
<dbReference type="Gene3D" id="3.40.50.300">
    <property type="entry name" value="P-loop containing nucleotide triphosphate hydrolases"/>
    <property type="match status" value="1"/>
</dbReference>
<sequence>MAASATADSMQGHEADLVIVTTTVSHARDQAVTRNSRRNDFWGDPARVNVSISRGKHGLVVVGNLLELSEATIWNRFLKKALEFTVVLSSTATSVTSVQARAMANSGSEHQSSQSPGKQQLFRAHQQPSWSEATTANPMLEMRRTWARFESMSECVSRIKNKQTMKFGDKLMEGWTCKA</sequence>
<dbReference type="Pfam" id="PF13087">
    <property type="entry name" value="AAA_12"/>
    <property type="match status" value="1"/>
</dbReference>
<dbReference type="GO" id="GO:0005524">
    <property type="term" value="F:ATP binding"/>
    <property type="evidence" value="ECO:0007669"/>
    <property type="project" value="UniProtKB-KW"/>
</dbReference>
<reference evidence="7 8" key="1">
    <citation type="submission" date="2024-10" db="EMBL/GenBank/DDBJ databases">
        <authorList>
            <person name="Kim D."/>
        </authorList>
    </citation>
    <scope>NUCLEOTIDE SEQUENCE [LARGE SCALE GENOMIC DNA]</scope>
    <source>
        <strain evidence="7">BH-2024</strain>
    </source>
</reference>
<feature type="compositionally biased region" description="Polar residues" evidence="5">
    <location>
        <begin position="126"/>
        <end position="136"/>
    </location>
</feature>
<keyword evidence="4" id="KW-0067">ATP-binding</keyword>
<evidence type="ECO:0000313" key="8">
    <source>
        <dbReference type="Proteomes" id="UP001620626"/>
    </source>
</evidence>
<keyword evidence="2" id="KW-0378">Hydrolase</keyword>
<dbReference type="PANTHER" id="PTHR43788:SF16">
    <property type="entry name" value="HELICASE WITH ZINC FINGER 2"/>
    <property type="match status" value="1"/>
</dbReference>
<accession>A0ABD2JA57</accession>
<evidence type="ECO:0000256" key="4">
    <source>
        <dbReference type="ARBA" id="ARBA00022840"/>
    </source>
</evidence>
<evidence type="ECO:0000256" key="5">
    <source>
        <dbReference type="SAM" id="MobiDB-lite"/>
    </source>
</evidence>
<dbReference type="PANTHER" id="PTHR43788">
    <property type="entry name" value="DNA2/NAM7 HELICASE FAMILY MEMBER"/>
    <property type="match status" value="1"/>
</dbReference>
<keyword evidence="8" id="KW-1185">Reference proteome</keyword>
<proteinExistence type="predicted"/>
<organism evidence="7 8">
    <name type="scientific">Heterodera trifolii</name>
    <dbReference type="NCBI Taxonomy" id="157864"/>
    <lineage>
        <taxon>Eukaryota</taxon>
        <taxon>Metazoa</taxon>
        <taxon>Ecdysozoa</taxon>
        <taxon>Nematoda</taxon>
        <taxon>Chromadorea</taxon>
        <taxon>Rhabditida</taxon>
        <taxon>Tylenchina</taxon>
        <taxon>Tylenchomorpha</taxon>
        <taxon>Tylenchoidea</taxon>
        <taxon>Heteroderidae</taxon>
        <taxon>Heteroderinae</taxon>
        <taxon>Heterodera</taxon>
    </lineage>
</organism>